<feature type="chain" id="PRO_5046349018" evidence="1">
    <location>
        <begin position="22"/>
        <end position="149"/>
    </location>
</feature>
<evidence type="ECO:0000256" key="1">
    <source>
        <dbReference type="SAM" id="SignalP"/>
    </source>
</evidence>
<proteinExistence type="predicted"/>
<keyword evidence="1" id="KW-0732">Signal</keyword>
<evidence type="ECO:0000313" key="4">
    <source>
        <dbReference type="Proteomes" id="UP001202134"/>
    </source>
</evidence>
<feature type="domain" description="DUF4124" evidence="2">
    <location>
        <begin position="10"/>
        <end position="49"/>
    </location>
</feature>
<dbReference type="Proteomes" id="UP001202134">
    <property type="component" value="Unassembled WGS sequence"/>
</dbReference>
<name>A0ABT0KRS2_9GAMM</name>
<dbReference type="RefSeq" id="WP_248956206.1">
    <property type="nucleotide sequence ID" value="NZ_JAKIKU010000008.1"/>
</dbReference>
<dbReference type="Pfam" id="PF13511">
    <property type="entry name" value="DUF4124"/>
    <property type="match status" value="1"/>
</dbReference>
<accession>A0ABT0KRS2</accession>
<feature type="signal peptide" evidence="1">
    <location>
        <begin position="1"/>
        <end position="21"/>
    </location>
</feature>
<dbReference type="EMBL" id="JAKIKU010000008">
    <property type="protein sequence ID" value="MCL1046555.1"/>
    <property type="molecule type" value="Genomic_DNA"/>
</dbReference>
<sequence length="149" mass="16758">MFNLRLFALLLCLSVSHVSFATVIYTWVDKDGVSHYSQQPPEDVDSKKVYSEDIEPAQVGYVPVLPNTPTSNQASSQSDLAQKAALIKEKDAEQAASICESAKHSLNVLNSYQNLHRTNKETGEEIVVTEEERLEQIEKSEERIKLFCQ</sequence>
<organism evidence="3 4">
    <name type="scientific">Shewanella electrodiphila</name>
    <dbReference type="NCBI Taxonomy" id="934143"/>
    <lineage>
        <taxon>Bacteria</taxon>
        <taxon>Pseudomonadati</taxon>
        <taxon>Pseudomonadota</taxon>
        <taxon>Gammaproteobacteria</taxon>
        <taxon>Alteromonadales</taxon>
        <taxon>Shewanellaceae</taxon>
        <taxon>Shewanella</taxon>
    </lineage>
</organism>
<dbReference type="InterPro" id="IPR025392">
    <property type="entry name" value="DUF4124"/>
</dbReference>
<keyword evidence="4" id="KW-1185">Reference proteome</keyword>
<gene>
    <name evidence="3" type="ORF">L2737_14675</name>
</gene>
<protein>
    <submittedName>
        <fullName evidence="3">DUF4124 domain-containing protein</fullName>
    </submittedName>
</protein>
<reference evidence="3 4" key="1">
    <citation type="submission" date="2022-01" db="EMBL/GenBank/DDBJ databases">
        <title>Whole genome-based taxonomy of the Shewanellaceae.</title>
        <authorList>
            <person name="Martin-Rodriguez A.J."/>
        </authorList>
    </citation>
    <scope>NUCLEOTIDE SEQUENCE [LARGE SCALE GENOMIC DNA]</scope>
    <source>
        <strain evidence="3 4">DSM 24955</strain>
    </source>
</reference>
<comment type="caution">
    <text evidence="3">The sequence shown here is derived from an EMBL/GenBank/DDBJ whole genome shotgun (WGS) entry which is preliminary data.</text>
</comment>
<evidence type="ECO:0000313" key="3">
    <source>
        <dbReference type="EMBL" id="MCL1046555.1"/>
    </source>
</evidence>
<evidence type="ECO:0000259" key="2">
    <source>
        <dbReference type="Pfam" id="PF13511"/>
    </source>
</evidence>